<dbReference type="InterPro" id="IPR013320">
    <property type="entry name" value="ConA-like_dom_sf"/>
</dbReference>
<comment type="caution">
    <text evidence="2">The sequence shown here is derived from an EMBL/GenBank/DDBJ whole genome shotgun (WGS) entry which is preliminary data.</text>
</comment>
<evidence type="ECO:0000259" key="1">
    <source>
        <dbReference type="Pfam" id="PF00054"/>
    </source>
</evidence>
<dbReference type="SUPFAM" id="SSF49899">
    <property type="entry name" value="Concanavalin A-like lectins/glucanases"/>
    <property type="match status" value="1"/>
</dbReference>
<dbReference type="CDD" id="cd00110">
    <property type="entry name" value="LamG"/>
    <property type="match status" value="1"/>
</dbReference>
<dbReference type="EMBL" id="BPLR01003007">
    <property type="protein sequence ID" value="GIX80196.1"/>
    <property type="molecule type" value="Genomic_DNA"/>
</dbReference>
<dbReference type="Proteomes" id="UP001054945">
    <property type="component" value="Unassembled WGS sequence"/>
</dbReference>
<sequence>MDDLQILHAVPKLHCPQQKGSNPKPFFRSQCNLNASVRGKVLPGAVQTGGLQPPRHLLEVRTPAETTALSLQRTTDGFGGKGDYVSLAIKDGFVGIRKRPPSYDLGRSGVVVLRSSQRLQLGRFHRIIAKRYQRDGMLSVDGQASVLKDTARVRRTS</sequence>
<feature type="domain" description="Laminin G" evidence="1">
    <location>
        <begin position="81"/>
        <end position="145"/>
    </location>
</feature>
<keyword evidence="3" id="KW-1185">Reference proteome</keyword>
<reference evidence="2 3" key="1">
    <citation type="submission" date="2021-06" db="EMBL/GenBank/DDBJ databases">
        <title>Caerostris extrusa draft genome.</title>
        <authorList>
            <person name="Kono N."/>
            <person name="Arakawa K."/>
        </authorList>
    </citation>
    <scope>NUCLEOTIDE SEQUENCE [LARGE SCALE GENOMIC DNA]</scope>
</reference>
<protein>
    <recommendedName>
        <fullName evidence="1">Laminin G domain-containing protein</fullName>
    </recommendedName>
</protein>
<name>A0AAV4N839_CAEEX</name>
<dbReference type="InterPro" id="IPR001791">
    <property type="entry name" value="Laminin_G"/>
</dbReference>
<dbReference type="Pfam" id="PF00054">
    <property type="entry name" value="Laminin_G_1"/>
    <property type="match status" value="1"/>
</dbReference>
<accession>A0AAV4N839</accession>
<evidence type="ECO:0000313" key="3">
    <source>
        <dbReference type="Proteomes" id="UP001054945"/>
    </source>
</evidence>
<proteinExistence type="predicted"/>
<evidence type="ECO:0000313" key="2">
    <source>
        <dbReference type="EMBL" id="GIX80196.1"/>
    </source>
</evidence>
<organism evidence="2 3">
    <name type="scientific">Caerostris extrusa</name>
    <name type="common">Bark spider</name>
    <name type="synonym">Caerostris bankana</name>
    <dbReference type="NCBI Taxonomy" id="172846"/>
    <lineage>
        <taxon>Eukaryota</taxon>
        <taxon>Metazoa</taxon>
        <taxon>Ecdysozoa</taxon>
        <taxon>Arthropoda</taxon>
        <taxon>Chelicerata</taxon>
        <taxon>Arachnida</taxon>
        <taxon>Araneae</taxon>
        <taxon>Araneomorphae</taxon>
        <taxon>Entelegynae</taxon>
        <taxon>Araneoidea</taxon>
        <taxon>Araneidae</taxon>
        <taxon>Caerostris</taxon>
    </lineage>
</organism>
<gene>
    <name evidence="2" type="ORF">CEXT_135851</name>
</gene>
<dbReference type="AlphaFoldDB" id="A0AAV4N839"/>
<dbReference type="Gene3D" id="2.60.120.200">
    <property type="match status" value="1"/>
</dbReference>